<evidence type="ECO:0000313" key="2">
    <source>
        <dbReference type="EMBL" id="RAS75100.1"/>
    </source>
</evidence>
<keyword evidence="1" id="KW-0732">Signal</keyword>
<name>A0AAX1Q7L9_9BACI</name>
<accession>A0AAX1Q7L9</accession>
<dbReference type="RefSeq" id="WP_113765871.1">
    <property type="nucleotide sequence ID" value="NZ_LVYK01000041.1"/>
</dbReference>
<dbReference type="Proteomes" id="UP000250174">
    <property type="component" value="Unassembled WGS sequence"/>
</dbReference>
<evidence type="ECO:0000313" key="3">
    <source>
        <dbReference type="Proteomes" id="UP000250174"/>
    </source>
</evidence>
<dbReference type="EMBL" id="LVYK01000041">
    <property type="protein sequence ID" value="RAS75100.1"/>
    <property type="molecule type" value="Genomic_DNA"/>
</dbReference>
<reference evidence="2 3" key="1">
    <citation type="submission" date="2016-03" db="EMBL/GenBank/DDBJ databases">
        <title>Comparison of Bacillus endophyticus and B. anthracis characteristics using whole genome sequence analysis and microbiological techniques.</title>
        <authorList>
            <person name="Lekota K.E."/>
            <person name="Mafofo J."/>
            <person name="Rees J."/>
            <person name="Muchadeyi F.C."/>
            <person name="Madoroba E."/>
            <person name="Van Heerden H."/>
        </authorList>
    </citation>
    <scope>NUCLEOTIDE SEQUENCE [LARGE SCALE GENOMIC DNA]</scope>
    <source>
        <strain evidence="2 3">3631_10C</strain>
    </source>
</reference>
<evidence type="ECO:0000256" key="1">
    <source>
        <dbReference type="SAM" id="SignalP"/>
    </source>
</evidence>
<dbReference type="AlphaFoldDB" id="A0AAX1Q7L9"/>
<gene>
    <name evidence="2" type="ORF">A3864_16720</name>
</gene>
<feature type="chain" id="PRO_5044016048" evidence="1">
    <location>
        <begin position="27"/>
        <end position="156"/>
    </location>
</feature>
<proteinExistence type="predicted"/>
<comment type="caution">
    <text evidence="2">The sequence shown here is derived from an EMBL/GenBank/DDBJ whole genome shotgun (WGS) entry which is preliminary data.</text>
</comment>
<protein>
    <submittedName>
        <fullName evidence="2">Uncharacterized protein</fullName>
    </submittedName>
</protein>
<organism evidence="2 3">
    <name type="scientific">Priestia endophytica</name>
    <dbReference type="NCBI Taxonomy" id="135735"/>
    <lineage>
        <taxon>Bacteria</taxon>
        <taxon>Bacillati</taxon>
        <taxon>Bacillota</taxon>
        <taxon>Bacilli</taxon>
        <taxon>Bacillales</taxon>
        <taxon>Bacillaceae</taxon>
        <taxon>Priestia</taxon>
    </lineage>
</organism>
<sequence length="156" mass="17998">MKMKKFVKIMLVATIALGGVGTTTLATPVDKAEAASYSGVSVNTTKANYYKPEDVIVKLKNDNNVPMTVILQLEKKDSKGVYNFVEYAEIVKLQPRQAASRSYETRYPDYWEMWKKGETDQFRYRIITYKGTQSDWHTDKIQYVGDFFTSSFYVHM</sequence>
<feature type="signal peptide" evidence="1">
    <location>
        <begin position="1"/>
        <end position="26"/>
    </location>
</feature>